<gene>
    <name evidence="4" type="ORF">JIN87_02830</name>
</gene>
<dbReference type="InterPro" id="IPR057421">
    <property type="entry name" value="CGLA_M"/>
</dbReference>
<sequence>MKNYFLTLTAIACCAGLTAKSFVTELDGLRNIVLGTVKGQSVLFLSEVDGGVGCYTTAGKKLWIHDSLDPAVMFEIEAYDVDGDGSDELLAASADGNIYCWSGDGNLNWSFNPGYKVRFSELAALKIEGETRVFAGGNNFKFYELSSKGKLLSETPIKGVVRLIAAGNFRSADEESLFVMTYTHDKFNWNFFGLIDPKSKRIQKKITVHQAPHKDWRSLMINDFGVQDIDADGLDDLLVFGTPKASKAMFIAVNGEFEEIAKFVGPHKDKQRYAHLMGECLLPSRPEIALQYGGVMYRTDLKGNLLERSGERHGEIIYNDFAHDAKSKTLFGGGQIGGGNAVYEYPLSKKNWMQTKHEFVGRFAEVEENLNTLYEQALAFERPDYQEASENPWVMITSIKPTKEVQKKKGSEILFVKQYTWHEDFDRGYLVEALGEQALKRDGRGKYTKTRKEMVAVAKDHEKRGEPFTVWTGHGNDPFYVSIESMEAILKAAPNTCYGFVYAEMSNPEDERYHYFIEHYVPRLAKAMRVMGKAKLYFRYKNVFWAASSHLDPWNELFFSGKYSDILVPSSEDTNSRTQDINFAGRVGMLAGGYVSDVAMRLVDDNPTCWRPQSPGGQRSVSPYLRNGAILAAYGARSGILFNIGYLEDPGMNVLFALMKSELLPEVKPEDILSIGSWHLMKDVDEELVHGIDAGHTMELYTPEDEEAVFSVGQVNWCGTSVPDHDFSKVLGVDYRWLNFVPEMPNGMVPIAPIEYGKQLDKAGMPYTVSDSRAGYVDGKKVPASEFGSELNKVVGVGAKTMPVRVSGASWCAIRLDDSHVRLILVDPGYIDPQEREVTVKFQSKQPKSAKDILSGERLKTKKSELKLTVPAGSLRFVDLAY</sequence>
<dbReference type="EMBL" id="JAENIL010000004">
    <property type="protein sequence ID" value="MBK1875784.1"/>
    <property type="molecule type" value="Genomic_DNA"/>
</dbReference>
<organism evidence="4 5">
    <name type="scientific">Pelagicoccus mobilis</name>
    <dbReference type="NCBI Taxonomy" id="415221"/>
    <lineage>
        <taxon>Bacteria</taxon>
        <taxon>Pseudomonadati</taxon>
        <taxon>Verrucomicrobiota</taxon>
        <taxon>Opitutia</taxon>
        <taxon>Puniceicoccales</taxon>
        <taxon>Pelagicoccaceae</taxon>
        <taxon>Pelagicoccus</taxon>
    </lineage>
</organism>
<dbReference type="AlphaFoldDB" id="A0A934RXN7"/>
<dbReference type="InterPro" id="IPR011047">
    <property type="entry name" value="Quinoprotein_ADH-like_sf"/>
</dbReference>
<evidence type="ECO:0000259" key="1">
    <source>
        <dbReference type="Pfam" id="PF25290"/>
    </source>
</evidence>
<name>A0A934RXN7_9BACT</name>
<evidence type="ECO:0000313" key="4">
    <source>
        <dbReference type="EMBL" id="MBK1875784.1"/>
    </source>
</evidence>
<protein>
    <recommendedName>
        <fullName evidence="6">Lambda-carrageenase</fullName>
    </recommendedName>
</protein>
<evidence type="ECO:0000313" key="5">
    <source>
        <dbReference type="Proteomes" id="UP000617628"/>
    </source>
</evidence>
<comment type="caution">
    <text evidence="4">The sequence shown here is derived from an EMBL/GenBank/DDBJ whole genome shotgun (WGS) entry which is preliminary data.</text>
</comment>
<dbReference type="SUPFAM" id="SSF50998">
    <property type="entry name" value="Quinoprotein alcohol dehydrogenase-like"/>
    <property type="match status" value="1"/>
</dbReference>
<dbReference type="InterPro" id="IPR015943">
    <property type="entry name" value="WD40/YVTN_repeat-like_dom_sf"/>
</dbReference>
<dbReference type="RefSeq" id="WP_200354001.1">
    <property type="nucleotide sequence ID" value="NZ_JAENIL010000004.1"/>
</dbReference>
<proteinExistence type="predicted"/>
<evidence type="ECO:0000259" key="3">
    <source>
        <dbReference type="Pfam" id="PF25292"/>
    </source>
</evidence>
<dbReference type="Proteomes" id="UP000617628">
    <property type="component" value="Unassembled WGS sequence"/>
</dbReference>
<feature type="domain" description="Lambda-carrageenase middle" evidence="1">
    <location>
        <begin position="438"/>
        <end position="762"/>
    </location>
</feature>
<feature type="domain" description="Lambda-carrageenase C-terminal" evidence="2">
    <location>
        <begin position="809"/>
        <end position="880"/>
    </location>
</feature>
<keyword evidence="5" id="KW-1185">Reference proteome</keyword>
<evidence type="ECO:0008006" key="6">
    <source>
        <dbReference type="Google" id="ProtNLM"/>
    </source>
</evidence>
<dbReference type="Pfam" id="PF25292">
    <property type="entry name" value="Beta-prop_CGLA"/>
    <property type="match status" value="1"/>
</dbReference>
<evidence type="ECO:0000259" key="2">
    <source>
        <dbReference type="Pfam" id="PF25291"/>
    </source>
</evidence>
<dbReference type="Pfam" id="PF25290">
    <property type="entry name" value="CGLA_M"/>
    <property type="match status" value="1"/>
</dbReference>
<dbReference type="InterPro" id="IPR057422">
    <property type="entry name" value="CGLA_C"/>
</dbReference>
<dbReference type="Gene3D" id="2.130.10.10">
    <property type="entry name" value="YVTN repeat-like/Quinoprotein amine dehydrogenase"/>
    <property type="match status" value="1"/>
</dbReference>
<feature type="domain" description="Lambda-carrageenase beta-propeller" evidence="3">
    <location>
        <begin position="46"/>
        <end position="154"/>
    </location>
</feature>
<accession>A0A934RXN7</accession>
<dbReference type="InterPro" id="IPR057420">
    <property type="entry name" value="Beta-prop_CGLA"/>
</dbReference>
<dbReference type="Pfam" id="PF25291">
    <property type="entry name" value="CGLA_C"/>
    <property type="match status" value="1"/>
</dbReference>
<reference evidence="4" key="1">
    <citation type="submission" date="2021-01" db="EMBL/GenBank/DDBJ databases">
        <title>Modified the classification status of verrucomicrobia.</title>
        <authorList>
            <person name="Feng X."/>
        </authorList>
    </citation>
    <scope>NUCLEOTIDE SEQUENCE</scope>
    <source>
        <strain evidence="4">KCTC 13126</strain>
    </source>
</reference>